<dbReference type="SUPFAM" id="SSF52743">
    <property type="entry name" value="Subtilisin-like"/>
    <property type="match status" value="1"/>
</dbReference>
<accession>A0ABT0HQN4</accession>
<dbReference type="InterPro" id="IPR023828">
    <property type="entry name" value="Peptidase_S8_Ser-AS"/>
</dbReference>
<dbReference type="Proteomes" id="UP001202180">
    <property type="component" value="Unassembled WGS sequence"/>
</dbReference>
<organism evidence="6 7">
    <name type="scientific">Spirosoma liriopis</name>
    <dbReference type="NCBI Taxonomy" id="2937440"/>
    <lineage>
        <taxon>Bacteria</taxon>
        <taxon>Pseudomonadati</taxon>
        <taxon>Bacteroidota</taxon>
        <taxon>Cytophagia</taxon>
        <taxon>Cytophagales</taxon>
        <taxon>Cytophagaceae</taxon>
        <taxon>Spirosoma</taxon>
    </lineage>
</organism>
<dbReference type="InterPro" id="IPR026444">
    <property type="entry name" value="Secre_tail"/>
</dbReference>
<dbReference type="PROSITE" id="PS00138">
    <property type="entry name" value="SUBTILASE_SER"/>
    <property type="match status" value="1"/>
</dbReference>
<keyword evidence="2" id="KW-0378">Hydrolase</keyword>
<name>A0ABT0HQN4_9BACT</name>
<evidence type="ECO:0000256" key="4">
    <source>
        <dbReference type="SAM" id="SignalP"/>
    </source>
</evidence>
<dbReference type="Pfam" id="PF00082">
    <property type="entry name" value="Peptidase_S8"/>
    <property type="match status" value="1"/>
</dbReference>
<keyword evidence="1" id="KW-0645">Protease</keyword>
<feature type="domain" description="Peptidase S8/S53" evidence="5">
    <location>
        <begin position="440"/>
        <end position="584"/>
    </location>
</feature>
<feature type="signal peptide" evidence="4">
    <location>
        <begin position="1"/>
        <end position="27"/>
    </location>
</feature>
<dbReference type="CDD" id="cd05562">
    <property type="entry name" value="Peptidases_S53_like"/>
    <property type="match status" value="1"/>
</dbReference>
<proteinExistence type="predicted"/>
<dbReference type="Gene3D" id="3.40.50.200">
    <property type="entry name" value="Peptidase S8/S53 domain"/>
    <property type="match status" value="2"/>
</dbReference>
<dbReference type="EMBL" id="JALPRF010000003">
    <property type="protein sequence ID" value="MCK8494491.1"/>
    <property type="molecule type" value="Genomic_DNA"/>
</dbReference>
<feature type="chain" id="PRO_5046899911" evidence="4">
    <location>
        <begin position="28"/>
        <end position="877"/>
    </location>
</feature>
<gene>
    <name evidence="6" type="ORF">M0L20_21665</name>
</gene>
<comment type="caution">
    <text evidence="6">The sequence shown here is derived from an EMBL/GenBank/DDBJ whole genome shotgun (WGS) entry which is preliminary data.</text>
</comment>
<keyword evidence="3" id="KW-0720">Serine protease</keyword>
<dbReference type="RefSeq" id="WP_248478994.1">
    <property type="nucleotide sequence ID" value="NZ_JALPRF010000003.1"/>
</dbReference>
<dbReference type="NCBIfam" id="TIGR04183">
    <property type="entry name" value="Por_Secre_tail"/>
    <property type="match status" value="1"/>
</dbReference>
<evidence type="ECO:0000313" key="6">
    <source>
        <dbReference type="EMBL" id="MCK8494491.1"/>
    </source>
</evidence>
<keyword evidence="7" id="KW-1185">Reference proteome</keyword>
<protein>
    <submittedName>
        <fullName evidence="6">S8 family serine peptidase</fullName>
    </submittedName>
</protein>
<evidence type="ECO:0000256" key="3">
    <source>
        <dbReference type="ARBA" id="ARBA00022825"/>
    </source>
</evidence>
<dbReference type="InterPro" id="IPR036852">
    <property type="entry name" value="Peptidase_S8/S53_dom_sf"/>
</dbReference>
<keyword evidence="4" id="KW-0732">Signal</keyword>
<evidence type="ECO:0000256" key="2">
    <source>
        <dbReference type="ARBA" id="ARBA00022801"/>
    </source>
</evidence>
<evidence type="ECO:0000313" key="7">
    <source>
        <dbReference type="Proteomes" id="UP001202180"/>
    </source>
</evidence>
<dbReference type="InterPro" id="IPR000209">
    <property type="entry name" value="Peptidase_S8/S53_dom"/>
</dbReference>
<evidence type="ECO:0000259" key="5">
    <source>
        <dbReference type="Pfam" id="PF00082"/>
    </source>
</evidence>
<dbReference type="InterPro" id="IPR034075">
    <property type="entry name" value="Glr3161-like_dom"/>
</dbReference>
<evidence type="ECO:0000256" key="1">
    <source>
        <dbReference type="ARBA" id="ARBA00022670"/>
    </source>
</evidence>
<reference evidence="6 7" key="1">
    <citation type="submission" date="2022-04" db="EMBL/GenBank/DDBJ databases">
        <title>Spirosoma sp. strain RP8 genome sequencing and assembly.</title>
        <authorList>
            <person name="Jung Y."/>
        </authorList>
    </citation>
    <scope>NUCLEOTIDE SEQUENCE [LARGE SCALE GENOMIC DNA]</scope>
    <source>
        <strain evidence="6 7">RP8</strain>
    </source>
</reference>
<sequence>MKLFLRTGRWVVTSALTMLCLSSLSQAQNPKQVAKDAKVSPDLYAIISNNGNPNQAPIDGLQRPNLFKTAGNTIAIDATANSEQEGEALLQALQALGLQRGLAYKQKVSGYLPIDKLTELKKIPSLKFARPSYKPKNRVGSVTSQGDAALRADVARSAYGVSGSGVKVGILSDSYNALGGAAAGVASGDLPSGVEVLSDLPTGEGTDEGRAMAELVHDIAPGSPIAFHTAYNTELEFAQGIRNLANIGCKIITDDVGYFAEPFFQDGVVAQAVDDVVNNKGVTYFSSAGNSGRFSYQNSFKPVSFKDPQYDSNTYTAHDFGGGDIKQSITIPGRGGTAIFSFQWDDPFFSVSGGAGAKTDMDVLVYYNGVLLANLSGIDANEGNDPVEIIGVQNNGSAAITIEIALVKYSGPDPTLVKWINFGDDVVVEHDTKSSTIAGHPNASRCIAVGAAPYYNTPAFKGALTTAIIEPFSSAGGTPILFNTNGTRISSVTRQKPEITSVDGTNTTFFYADSGSDPDSFPNFFGTSAAAPHAAAVAALMKEKGGNSLSTNSILSALEQTALDMDDPVTAGFDSGFDFGTGYGFIQADKAIQAISATSSDFAIVGVTKVTCTTVSAGLRTLTFNPQYAGLSGQPILFSVANELSPTTNPGPYTLNLYIDNPVITLKATQAGSSGEASFTYNWLDACGTNTIPSGSFSIIGVTTVTCTAVTPSQRTLTFNPQYAGLSGQPVSFSVVNELLPTTNPGPYTLTIYTDNPVITLKATQTGTATEASFTYNWLAACGSTGARLAAEMGSGLQVDVLGNPVGETADIEIKGVSGQSVQLNLIDVQGKVLQQRTIDQAKSVERLSLPVNGRKGLLFLHVGTASEQKSVKLIKQ</sequence>